<organism evidence="1 2">
    <name type="scientific">Dorcoceras hygrometricum</name>
    <dbReference type="NCBI Taxonomy" id="472368"/>
    <lineage>
        <taxon>Eukaryota</taxon>
        <taxon>Viridiplantae</taxon>
        <taxon>Streptophyta</taxon>
        <taxon>Embryophyta</taxon>
        <taxon>Tracheophyta</taxon>
        <taxon>Spermatophyta</taxon>
        <taxon>Magnoliopsida</taxon>
        <taxon>eudicotyledons</taxon>
        <taxon>Gunneridae</taxon>
        <taxon>Pentapetalae</taxon>
        <taxon>asterids</taxon>
        <taxon>lamiids</taxon>
        <taxon>Lamiales</taxon>
        <taxon>Gesneriaceae</taxon>
        <taxon>Didymocarpoideae</taxon>
        <taxon>Trichosporeae</taxon>
        <taxon>Loxocarpinae</taxon>
        <taxon>Dorcoceras</taxon>
    </lineage>
</organism>
<reference evidence="1 2" key="1">
    <citation type="journal article" date="2015" name="Proc. Natl. Acad. Sci. U.S.A.">
        <title>The resurrection genome of Boea hygrometrica: A blueprint for survival of dehydration.</title>
        <authorList>
            <person name="Xiao L."/>
            <person name="Yang G."/>
            <person name="Zhang L."/>
            <person name="Yang X."/>
            <person name="Zhao S."/>
            <person name="Ji Z."/>
            <person name="Zhou Q."/>
            <person name="Hu M."/>
            <person name="Wang Y."/>
            <person name="Chen M."/>
            <person name="Xu Y."/>
            <person name="Jin H."/>
            <person name="Xiao X."/>
            <person name="Hu G."/>
            <person name="Bao F."/>
            <person name="Hu Y."/>
            <person name="Wan P."/>
            <person name="Li L."/>
            <person name="Deng X."/>
            <person name="Kuang T."/>
            <person name="Xiang C."/>
            <person name="Zhu J.K."/>
            <person name="Oliver M.J."/>
            <person name="He Y."/>
        </authorList>
    </citation>
    <scope>NUCLEOTIDE SEQUENCE [LARGE SCALE GENOMIC DNA]</scope>
    <source>
        <strain evidence="2">cv. XS01</strain>
    </source>
</reference>
<proteinExistence type="predicted"/>
<evidence type="ECO:0000313" key="2">
    <source>
        <dbReference type="Proteomes" id="UP000250235"/>
    </source>
</evidence>
<accession>A0A2Z7BKE4</accession>
<protein>
    <submittedName>
        <fullName evidence="1">Uncharacterized protein</fullName>
    </submittedName>
</protein>
<evidence type="ECO:0000313" key="1">
    <source>
        <dbReference type="EMBL" id="KZV33839.1"/>
    </source>
</evidence>
<sequence length="52" mass="5804">MSRLVQQFTSRSAGNTKLVHQLEAGAARRSSAELPIFSRYAVGLRIDEIWGK</sequence>
<gene>
    <name evidence="1" type="ORF">F511_26821</name>
</gene>
<keyword evidence="2" id="KW-1185">Reference proteome</keyword>
<name>A0A2Z7BKE4_9LAMI</name>
<dbReference type="EMBL" id="KV005662">
    <property type="protein sequence ID" value="KZV33839.1"/>
    <property type="molecule type" value="Genomic_DNA"/>
</dbReference>
<dbReference type="Proteomes" id="UP000250235">
    <property type="component" value="Unassembled WGS sequence"/>
</dbReference>
<dbReference type="AlphaFoldDB" id="A0A2Z7BKE4"/>